<dbReference type="PANTHER" id="PTHR11608">
    <property type="entry name" value="BIFUNCTIONAL PROTEIN PYRR"/>
    <property type="match status" value="1"/>
</dbReference>
<dbReference type="InterPro" id="IPR023050">
    <property type="entry name" value="PyrR"/>
</dbReference>
<reference evidence="6 7" key="1">
    <citation type="submission" date="2018-05" db="EMBL/GenBank/DDBJ databases">
        <title>Genetic diversity of glacier-inhabiting Cryobacterium bacteria in China and description of Cryobacterium mengkeensis sp. nov. and Arthrobacter glacialis sp. nov.</title>
        <authorList>
            <person name="Liu Q."/>
            <person name="Xin Y.-H."/>
        </authorList>
    </citation>
    <scope>NUCLEOTIDE SEQUENCE [LARGE SCALE GENOMIC DNA]</scope>
    <source>
        <strain evidence="6 7">LI2</strain>
    </source>
</reference>
<evidence type="ECO:0000313" key="7">
    <source>
        <dbReference type="Proteomes" id="UP000247832"/>
    </source>
</evidence>
<comment type="catalytic activity">
    <reaction evidence="4">
        <text>UMP + diphosphate = 5-phospho-alpha-D-ribose 1-diphosphate + uracil</text>
        <dbReference type="Rhea" id="RHEA:13017"/>
        <dbReference type="ChEBI" id="CHEBI:17568"/>
        <dbReference type="ChEBI" id="CHEBI:33019"/>
        <dbReference type="ChEBI" id="CHEBI:57865"/>
        <dbReference type="ChEBI" id="CHEBI:58017"/>
        <dbReference type="EC" id="2.4.2.9"/>
    </reaction>
</comment>
<keyword evidence="3 4" id="KW-0804">Transcription</keyword>
<dbReference type="NCBIfam" id="NF003549">
    <property type="entry name" value="PRK05205.1-5"/>
    <property type="match status" value="1"/>
</dbReference>
<evidence type="ECO:0000259" key="5">
    <source>
        <dbReference type="Pfam" id="PF00156"/>
    </source>
</evidence>
<evidence type="ECO:0000256" key="1">
    <source>
        <dbReference type="ARBA" id="ARBA00005565"/>
    </source>
</evidence>
<dbReference type="RefSeq" id="WP_110500860.1">
    <property type="nucleotide sequence ID" value="NZ_QJVD01000009.1"/>
</dbReference>
<dbReference type="AlphaFoldDB" id="A0A2V5L755"/>
<comment type="similarity">
    <text evidence="1 4">Belongs to the purine/pyrimidine phosphoribosyltransferase family. PyrR subfamily.</text>
</comment>
<keyword evidence="2 4" id="KW-0805">Transcription regulation</keyword>
<organism evidence="6 7">
    <name type="scientific">Arthrobacter livingstonensis</name>
    <dbReference type="NCBI Taxonomy" id="670078"/>
    <lineage>
        <taxon>Bacteria</taxon>
        <taxon>Bacillati</taxon>
        <taxon>Actinomycetota</taxon>
        <taxon>Actinomycetes</taxon>
        <taxon>Micrococcales</taxon>
        <taxon>Micrococcaceae</taxon>
        <taxon>Arthrobacter</taxon>
    </lineage>
</organism>
<dbReference type="Gene3D" id="3.40.50.2020">
    <property type="match status" value="1"/>
</dbReference>
<dbReference type="EC" id="2.4.2.9" evidence="4"/>
<feature type="short sequence motif" description="PRPP-binding" evidence="4">
    <location>
        <begin position="119"/>
        <end position="131"/>
    </location>
</feature>
<dbReference type="EMBL" id="QJVD01000009">
    <property type="protein sequence ID" value="PYI67421.1"/>
    <property type="molecule type" value="Genomic_DNA"/>
</dbReference>
<dbReference type="HAMAP" id="MF_01219">
    <property type="entry name" value="PyrR"/>
    <property type="match status" value="1"/>
</dbReference>
<dbReference type="Pfam" id="PF00156">
    <property type="entry name" value="Pribosyltran"/>
    <property type="match status" value="1"/>
</dbReference>
<dbReference type="GO" id="GO:0006355">
    <property type="term" value="P:regulation of DNA-templated transcription"/>
    <property type="evidence" value="ECO:0007669"/>
    <property type="project" value="UniProtKB-UniRule"/>
</dbReference>
<keyword evidence="4 6" id="KW-0328">Glycosyltransferase</keyword>
<sequence>MTSTSAPFGERPFNAAAPNSSRMVLSAADIDRALTRIAHEILEANKGSANLLLLGIPRRGYPLAQRLAAKLAATDPSIDPAAIVGQLDVTMFRDDLAHQPTRAPQRTELPVSGIDGKVVVLVDDVLYSGRTIRAALDALVDLGRPQAVRLAVLVDRGHRELPIRADHVGKNLPTSSSEKVRVRISEIDGPGILDEVVIEAGE</sequence>
<dbReference type="OrthoDB" id="9802227at2"/>
<dbReference type="SMR" id="A0A2V5L755"/>
<dbReference type="PANTHER" id="PTHR11608:SF0">
    <property type="entry name" value="BIFUNCTIONAL PROTEIN PYRR"/>
    <property type="match status" value="1"/>
</dbReference>
<dbReference type="FunFam" id="3.40.50.2020:FF:000020">
    <property type="entry name" value="Bifunctional protein PyrR"/>
    <property type="match status" value="1"/>
</dbReference>
<dbReference type="SUPFAM" id="SSF53271">
    <property type="entry name" value="PRTase-like"/>
    <property type="match status" value="1"/>
</dbReference>
<keyword evidence="7" id="KW-1185">Reference proteome</keyword>
<proteinExistence type="inferred from homology"/>
<evidence type="ECO:0000256" key="4">
    <source>
        <dbReference type="HAMAP-Rule" id="MF_01219"/>
    </source>
</evidence>
<dbReference type="Proteomes" id="UP000247832">
    <property type="component" value="Unassembled WGS sequence"/>
</dbReference>
<comment type="caution">
    <text evidence="6">The sequence shown here is derived from an EMBL/GenBank/DDBJ whole genome shotgun (WGS) entry which is preliminary data.</text>
</comment>
<dbReference type="NCBIfam" id="NF003547">
    <property type="entry name" value="PRK05205.1-3"/>
    <property type="match status" value="1"/>
</dbReference>
<dbReference type="InterPro" id="IPR000836">
    <property type="entry name" value="PRTase_dom"/>
</dbReference>
<evidence type="ECO:0000256" key="3">
    <source>
        <dbReference type="ARBA" id="ARBA00023163"/>
    </source>
</evidence>
<evidence type="ECO:0000256" key="2">
    <source>
        <dbReference type="ARBA" id="ARBA00023015"/>
    </source>
</evidence>
<comment type="function">
    <text evidence="4">Regulates the transcription of the pyrimidine nucleotide (pyr) operon in response to exogenous pyrimidines.</text>
</comment>
<gene>
    <name evidence="4" type="primary">pyrR</name>
    <name evidence="6" type="ORF">CVV68_09975</name>
</gene>
<comment type="function">
    <text evidence="4">Also displays a weak uracil phosphoribosyltransferase activity which is not physiologically significant.</text>
</comment>
<feature type="domain" description="Phosphoribosyltransferase" evidence="5">
    <location>
        <begin position="30"/>
        <end position="167"/>
    </location>
</feature>
<name>A0A2V5L755_9MICC</name>
<keyword evidence="4 6" id="KW-0808">Transferase</keyword>
<evidence type="ECO:0000313" key="6">
    <source>
        <dbReference type="EMBL" id="PYI67421.1"/>
    </source>
</evidence>
<dbReference type="InterPro" id="IPR029057">
    <property type="entry name" value="PRTase-like"/>
</dbReference>
<dbReference type="InterPro" id="IPR050137">
    <property type="entry name" value="PyrR_bifunctional"/>
</dbReference>
<protein>
    <recommendedName>
        <fullName evidence="4">Bifunctional protein PyrR</fullName>
    </recommendedName>
    <domain>
        <recommendedName>
            <fullName evidence="4">Pyrimidine operon regulatory protein</fullName>
        </recommendedName>
    </domain>
    <domain>
        <recommendedName>
            <fullName evidence="4">Uracil phosphoribosyltransferase</fullName>
            <shortName evidence="4">UPRTase</shortName>
            <ecNumber evidence="4">2.4.2.9</ecNumber>
        </recommendedName>
    </domain>
</protein>
<dbReference type="GO" id="GO:0004845">
    <property type="term" value="F:uracil phosphoribosyltransferase activity"/>
    <property type="evidence" value="ECO:0007669"/>
    <property type="project" value="UniProtKB-UniRule"/>
</dbReference>
<accession>A0A2V5L755</accession>